<dbReference type="Proteomes" id="UP001268683">
    <property type="component" value="Chromosome"/>
</dbReference>
<name>A0AA52HB62_9PROT</name>
<dbReference type="AlphaFoldDB" id="A0AA52HB62"/>
<dbReference type="KEGG" id="tmk:QGN29_03525"/>
<organism evidence="2 3">
    <name type="scientific">Temperatibacter marinus</name>
    <dbReference type="NCBI Taxonomy" id="1456591"/>
    <lineage>
        <taxon>Bacteria</taxon>
        <taxon>Pseudomonadati</taxon>
        <taxon>Pseudomonadota</taxon>
        <taxon>Alphaproteobacteria</taxon>
        <taxon>Kordiimonadales</taxon>
        <taxon>Temperatibacteraceae</taxon>
        <taxon>Temperatibacter</taxon>
    </lineage>
</organism>
<dbReference type="Pfam" id="PF13899">
    <property type="entry name" value="Thioredoxin_7"/>
    <property type="match status" value="1"/>
</dbReference>
<dbReference type="SUPFAM" id="SSF52833">
    <property type="entry name" value="Thioredoxin-like"/>
    <property type="match status" value="1"/>
</dbReference>
<keyword evidence="1" id="KW-0732">Signal</keyword>
<sequence>MMPYKYLLVFVVGFLSLSACGACSAWAEDKDFELYKESLEPHADVNKALSKALEEKKRLILVIGANWCHDSRSMARKLSTAEMKPLLDEHYIIHYTSVGYYDQALDVSPRFGLPVILGTPTVMIIDPSSHEVVNKSTLHKWRNAYAIDLEETVHYFTEHATASSSVSERPPINKAALARLKLFEEQMAKRVLKGFRHVGPQLKAYKQGKAPESFNEEWNELAKFRSTLAKDLKRLKTQLLQDPEKELILPTYEGFSWNE</sequence>
<dbReference type="Gene3D" id="3.40.30.10">
    <property type="entry name" value="Glutaredoxin"/>
    <property type="match status" value="1"/>
</dbReference>
<gene>
    <name evidence="2" type="ORF">QGN29_03525</name>
</gene>
<evidence type="ECO:0000313" key="2">
    <source>
        <dbReference type="EMBL" id="WND03440.1"/>
    </source>
</evidence>
<evidence type="ECO:0000313" key="3">
    <source>
        <dbReference type="Proteomes" id="UP001268683"/>
    </source>
</evidence>
<dbReference type="RefSeq" id="WP_310799293.1">
    <property type="nucleotide sequence ID" value="NZ_CP123872.1"/>
</dbReference>
<accession>A0AA52HB62</accession>
<dbReference type="EMBL" id="CP123872">
    <property type="protein sequence ID" value="WND03440.1"/>
    <property type="molecule type" value="Genomic_DNA"/>
</dbReference>
<keyword evidence="3" id="KW-1185">Reference proteome</keyword>
<feature type="signal peptide" evidence="1">
    <location>
        <begin position="1"/>
        <end position="21"/>
    </location>
</feature>
<protein>
    <submittedName>
        <fullName evidence="2">Thioredoxin family protein</fullName>
    </submittedName>
</protein>
<dbReference type="PROSITE" id="PS51257">
    <property type="entry name" value="PROKAR_LIPOPROTEIN"/>
    <property type="match status" value="1"/>
</dbReference>
<proteinExistence type="predicted"/>
<evidence type="ECO:0000256" key="1">
    <source>
        <dbReference type="SAM" id="SignalP"/>
    </source>
</evidence>
<feature type="chain" id="PRO_5041348645" evidence="1">
    <location>
        <begin position="22"/>
        <end position="259"/>
    </location>
</feature>
<dbReference type="InterPro" id="IPR036249">
    <property type="entry name" value="Thioredoxin-like_sf"/>
</dbReference>
<reference evidence="2" key="1">
    <citation type="submission" date="2023-04" db="EMBL/GenBank/DDBJ databases">
        <title>Complete genome sequence of Temperatibacter marinus.</title>
        <authorList>
            <person name="Rong J.-C."/>
            <person name="Yi M.-L."/>
            <person name="Zhao Q."/>
        </authorList>
    </citation>
    <scope>NUCLEOTIDE SEQUENCE</scope>
    <source>
        <strain evidence="2">NBRC 110045</strain>
    </source>
</reference>